<protein>
    <submittedName>
        <fullName evidence="2">Putative secreted protein</fullName>
    </submittedName>
</protein>
<name>A0A2M4B2W6_9DIPT</name>
<feature type="chain" id="PRO_5014656348" evidence="1">
    <location>
        <begin position="19"/>
        <end position="69"/>
    </location>
</feature>
<keyword evidence="1" id="KW-0732">Signal</keyword>
<evidence type="ECO:0000256" key="1">
    <source>
        <dbReference type="SAM" id="SignalP"/>
    </source>
</evidence>
<evidence type="ECO:0000313" key="2">
    <source>
        <dbReference type="EMBL" id="MBW47381.1"/>
    </source>
</evidence>
<sequence length="69" mass="8141">MSVFTWFDVLCFCSICATCSIGRPDKPLRTYFVRRLFFQLEGSGSEFRFRLTSEVYACNLGREFPVIYY</sequence>
<feature type="signal peptide" evidence="1">
    <location>
        <begin position="1"/>
        <end position="18"/>
    </location>
</feature>
<dbReference type="AlphaFoldDB" id="A0A2M4B2W6"/>
<organism evidence="2">
    <name type="scientific">Anopheles triannulatus</name>
    <dbReference type="NCBI Taxonomy" id="58253"/>
    <lineage>
        <taxon>Eukaryota</taxon>
        <taxon>Metazoa</taxon>
        <taxon>Ecdysozoa</taxon>
        <taxon>Arthropoda</taxon>
        <taxon>Hexapoda</taxon>
        <taxon>Insecta</taxon>
        <taxon>Pterygota</taxon>
        <taxon>Neoptera</taxon>
        <taxon>Endopterygota</taxon>
        <taxon>Diptera</taxon>
        <taxon>Nematocera</taxon>
        <taxon>Culicoidea</taxon>
        <taxon>Culicidae</taxon>
        <taxon>Anophelinae</taxon>
        <taxon>Anopheles</taxon>
    </lineage>
</organism>
<proteinExistence type="predicted"/>
<reference evidence="2" key="1">
    <citation type="submission" date="2018-01" db="EMBL/GenBank/DDBJ databases">
        <title>An insight into the sialome of Amazonian anophelines.</title>
        <authorList>
            <person name="Ribeiro J.M."/>
            <person name="Scarpassa V."/>
            <person name="Calvo E."/>
        </authorList>
    </citation>
    <scope>NUCLEOTIDE SEQUENCE</scope>
    <source>
        <tissue evidence="2">Salivary glands</tissue>
    </source>
</reference>
<accession>A0A2M4B2W6</accession>
<dbReference type="EMBL" id="GGFK01014060">
    <property type="protein sequence ID" value="MBW47381.1"/>
    <property type="molecule type" value="Transcribed_RNA"/>
</dbReference>